<dbReference type="EMBL" id="MU865941">
    <property type="protein sequence ID" value="KAK4448655.1"/>
    <property type="molecule type" value="Genomic_DNA"/>
</dbReference>
<sequence length="910" mass="102516">MTSEGATSAEEARQRGNELYKKGKLVEAEAEYKKTAVLAPADPSPLSNLSSLKFEQGQYSIASLYILKSLKLADENDANQDDEAAVKKRKTLQERLVKCYMHQSRFDEARQVPADDENPPGNQTHPVLGNLDALTAWKTTACDPVQQRSLVFERIPRFMANVDNVAEYYAVGHDVARSLFDEQLKKACSPKDSVSLMFCGSGDARHIFATLLELGMHVNIHGNKNVCKNAHITVLDLKPAAIARTLIFFDMMVTSLRTRKTTPNDMPTIMAYLFAGCVLPAAVNEQLQLHIKTLLIALESDKPVHEWLFIPESTRKEVVHVLRRWQNPPKDNHYQARVVRRAVKKAAEANTMTNDFDQGSRPKGDQKTFKEFGIILPSQDFARRRDAPLIPLMKEYYLKGTKESKVRLARHVDESWTTNLTLLDFDYTENPVVTDDPGYRMLSDEEKVPAIECNPVDVTKLLIGIEEPGRLGVLDTIGNFFSITALTFSNFSGRLMIELLAGEMTDTMEQLRWDCLESRAKPSGGIDPSTFPRVYDRIHMSNIPDYVGGLAAAAIYARPLLREDKASNLQFTVLLNPPDFESHEHFRAETLMLPSAKHIQDHFSMVRLPNYDGPTTGGPPKEVLEQMFPHLSSFDFLTEGYMVWGQSPAKKLSRDKGLLSRPAMEEWLYGLFLKITLPYPRHIISNSLVNSPLNLSFFLRLVSHLANIGYPAHWLSSILATLSTGTITTTARPPQRRVTSPKDVETAWPARQVSTAPWVAQFATLLSIWSTLLPFGLITLPGTLVAPSEVAEFGVSFPYFTEDTQLRVPQFVLLFWRVSKAKALGGHQLYEELREDNGKKSTLKSEAIHIATAVDLGDIAEVKFWCRVDVIEKMKKEGGWEVFIMRTDSWDLCTRGVKVGELEMKRRWVD</sequence>
<dbReference type="AlphaFoldDB" id="A0AAV9GMG7"/>
<organism evidence="2 3">
    <name type="scientific">Podospora aff. communis PSN243</name>
    <dbReference type="NCBI Taxonomy" id="3040156"/>
    <lineage>
        <taxon>Eukaryota</taxon>
        <taxon>Fungi</taxon>
        <taxon>Dikarya</taxon>
        <taxon>Ascomycota</taxon>
        <taxon>Pezizomycotina</taxon>
        <taxon>Sordariomycetes</taxon>
        <taxon>Sordariomycetidae</taxon>
        <taxon>Sordariales</taxon>
        <taxon>Podosporaceae</taxon>
        <taxon>Podospora</taxon>
    </lineage>
</organism>
<feature type="domain" description="DUF4470" evidence="1">
    <location>
        <begin position="171"/>
        <end position="256"/>
    </location>
</feature>
<reference evidence="2" key="1">
    <citation type="journal article" date="2023" name="Mol. Phylogenet. Evol.">
        <title>Genome-scale phylogeny and comparative genomics of the fungal order Sordariales.</title>
        <authorList>
            <person name="Hensen N."/>
            <person name="Bonometti L."/>
            <person name="Westerberg I."/>
            <person name="Brannstrom I.O."/>
            <person name="Guillou S."/>
            <person name="Cros-Aarteil S."/>
            <person name="Calhoun S."/>
            <person name="Haridas S."/>
            <person name="Kuo A."/>
            <person name="Mondo S."/>
            <person name="Pangilinan J."/>
            <person name="Riley R."/>
            <person name="LaButti K."/>
            <person name="Andreopoulos B."/>
            <person name="Lipzen A."/>
            <person name="Chen C."/>
            <person name="Yan M."/>
            <person name="Daum C."/>
            <person name="Ng V."/>
            <person name="Clum A."/>
            <person name="Steindorff A."/>
            <person name="Ohm R.A."/>
            <person name="Martin F."/>
            <person name="Silar P."/>
            <person name="Natvig D.O."/>
            <person name="Lalanne C."/>
            <person name="Gautier V."/>
            <person name="Ament-Velasquez S.L."/>
            <person name="Kruys A."/>
            <person name="Hutchinson M.I."/>
            <person name="Powell A.J."/>
            <person name="Barry K."/>
            <person name="Miller A.N."/>
            <person name="Grigoriev I.V."/>
            <person name="Debuchy R."/>
            <person name="Gladieux P."/>
            <person name="Hiltunen Thoren M."/>
            <person name="Johannesson H."/>
        </authorList>
    </citation>
    <scope>NUCLEOTIDE SEQUENCE</scope>
    <source>
        <strain evidence="2">PSN243</strain>
    </source>
</reference>
<comment type="caution">
    <text evidence="2">The sequence shown here is derived from an EMBL/GenBank/DDBJ whole genome shotgun (WGS) entry which is preliminary data.</text>
</comment>
<protein>
    <submittedName>
        <fullName evidence="2">Tetratricopeptide</fullName>
    </submittedName>
</protein>
<reference evidence="2" key="2">
    <citation type="submission" date="2023-05" db="EMBL/GenBank/DDBJ databases">
        <authorList>
            <consortium name="Lawrence Berkeley National Laboratory"/>
            <person name="Steindorff A."/>
            <person name="Hensen N."/>
            <person name="Bonometti L."/>
            <person name="Westerberg I."/>
            <person name="Brannstrom I.O."/>
            <person name="Guillou S."/>
            <person name="Cros-Aarteil S."/>
            <person name="Calhoun S."/>
            <person name="Haridas S."/>
            <person name="Kuo A."/>
            <person name="Mondo S."/>
            <person name="Pangilinan J."/>
            <person name="Riley R."/>
            <person name="Labutti K."/>
            <person name="Andreopoulos B."/>
            <person name="Lipzen A."/>
            <person name="Chen C."/>
            <person name="Yanf M."/>
            <person name="Daum C."/>
            <person name="Ng V."/>
            <person name="Clum A."/>
            <person name="Ohm R."/>
            <person name="Martin F."/>
            <person name="Silar P."/>
            <person name="Natvig D."/>
            <person name="Lalanne C."/>
            <person name="Gautier V."/>
            <person name="Ament-Velasquez S.L."/>
            <person name="Kruys A."/>
            <person name="Hutchinson M.I."/>
            <person name="Powell A.J."/>
            <person name="Barry K."/>
            <person name="Miller A.N."/>
            <person name="Grigoriev I.V."/>
            <person name="Debuchy R."/>
            <person name="Gladieux P."/>
            <person name="Thoren M.H."/>
            <person name="Johannesson H."/>
        </authorList>
    </citation>
    <scope>NUCLEOTIDE SEQUENCE</scope>
    <source>
        <strain evidence="2">PSN243</strain>
    </source>
</reference>
<dbReference type="SUPFAM" id="SSF48452">
    <property type="entry name" value="TPR-like"/>
    <property type="match status" value="1"/>
</dbReference>
<dbReference type="InterPro" id="IPR027974">
    <property type="entry name" value="DUF4470"/>
</dbReference>
<gene>
    <name evidence="2" type="ORF">QBC34DRAFT_438796</name>
</gene>
<accession>A0AAV9GMG7</accession>
<dbReference type="InterPro" id="IPR011990">
    <property type="entry name" value="TPR-like_helical_dom_sf"/>
</dbReference>
<dbReference type="Pfam" id="PF14737">
    <property type="entry name" value="DUF4470"/>
    <property type="match status" value="1"/>
</dbReference>
<keyword evidence="3" id="KW-1185">Reference proteome</keyword>
<name>A0AAV9GMG7_9PEZI</name>
<evidence type="ECO:0000313" key="2">
    <source>
        <dbReference type="EMBL" id="KAK4448655.1"/>
    </source>
</evidence>
<evidence type="ECO:0000313" key="3">
    <source>
        <dbReference type="Proteomes" id="UP001321760"/>
    </source>
</evidence>
<dbReference type="Proteomes" id="UP001321760">
    <property type="component" value="Unassembled WGS sequence"/>
</dbReference>
<evidence type="ECO:0000259" key="1">
    <source>
        <dbReference type="Pfam" id="PF14737"/>
    </source>
</evidence>
<proteinExistence type="predicted"/>
<dbReference type="Gene3D" id="1.25.40.10">
    <property type="entry name" value="Tetratricopeptide repeat domain"/>
    <property type="match status" value="1"/>
</dbReference>